<protein>
    <recommendedName>
        <fullName evidence="1">G domain-containing protein</fullName>
    </recommendedName>
</protein>
<organism evidence="2 3">
    <name type="scientific">Echinostoma caproni</name>
    <dbReference type="NCBI Taxonomy" id="27848"/>
    <lineage>
        <taxon>Eukaryota</taxon>
        <taxon>Metazoa</taxon>
        <taxon>Spiralia</taxon>
        <taxon>Lophotrochozoa</taxon>
        <taxon>Platyhelminthes</taxon>
        <taxon>Trematoda</taxon>
        <taxon>Digenea</taxon>
        <taxon>Plagiorchiida</taxon>
        <taxon>Echinostomata</taxon>
        <taxon>Echinostomatoidea</taxon>
        <taxon>Echinostomatidae</taxon>
        <taxon>Echinostoma</taxon>
    </lineage>
</organism>
<reference evidence="2 3" key="1">
    <citation type="submission" date="2018-11" db="EMBL/GenBank/DDBJ databases">
        <authorList>
            <consortium name="Pathogen Informatics"/>
        </authorList>
    </citation>
    <scope>NUCLEOTIDE SEQUENCE [LARGE SCALE GENOMIC DNA]</scope>
    <source>
        <strain evidence="2 3">Egypt</strain>
    </source>
</reference>
<dbReference type="PANTHER" id="PTHR42698">
    <property type="entry name" value="GTPASE ERA"/>
    <property type="match status" value="1"/>
</dbReference>
<dbReference type="AlphaFoldDB" id="A0A3P8HX67"/>
<dbReference type="InterPro" id="IPR005662">
    <property type="entry name" value="GTPase_Era-like"/>
</dbReference>
<dbReference type="InterPro" id="IPR006073">
    <property type="entry name" value="GTP-bd"/>
</dbReference>
<dbReference type="GO" id="GO:0000028">
    <property type="term" value="P:ribosomal small subunit assembly"/>
    <property type="evidence" value="ECO:0007669"/>
    <property type="project" value="TreeGrafter"/>
</dbReference>
<proteinExistence type="predicted"/>
<dbReference type="Proteomes" id="UP000272942">
    <property type="component" value="Unassembled WGS sequence"/>
</dbReference>
<dbReference type="InterPro" id="IPR027417">
    <property type="entry name" value="P-loop_NTPase"/>
</dbReference>
<name>A0A3P8HX67_9TREM</name>
<dbReference type="Pfam" id="PF01926">
    <property type="entry name" value="MMR_HSR1"/>
    <property type="match status" value="1"/>
</dbReference>
<gene>
    <name evidence="2" type="ORF">ECPE_LOCUS17998</name>
</gene>
<dbReference type="GO" id="GO:0043024">
    <property type="term" value="F:ribosomal small subunit binding"/>
    <property type="evidence" value="ECO:0007669"/>
    <property type="project" value="TreeGrafter"/>
</dbReference>
<dbReference type="EMBL" id="UZAN01073609">
    <property type="protein sequence ID" value="VDP95390.1"/>
    <property type="molecule type" value="Genomic_DNA"/>
</dbReference>
<dbReference type="PANTHER" id="PTHR42698:SF1">
    <property type="entry name" value="GTPASE ERA, MITOCHONDRIAL"/>
    <property type="match status" value="1"/>
</dbReference>
<sequence>MSEYLQKLLMLHPHPPPDARTLKVAVIGCPNAGKSSLVNMLTKWRVCAVSGKAHTTRSKQMAAITKDNVQIVSSGLPLSAVCENGGRFCASAIFLLLKVYYYCLMEYNKFFCDRRKNGYPDLTRASSHPSEVYHRSAASSVYVYRLTEKLVVTWPSSVAKF</sequence>
<keyword evidence="3" id="KW-1185">Reference proteome</keyword>
<dbReference type="GO" id="GO:0019843">
    <property type="term" value="F:rRNA binding"/>
    <property type="evidence" value="ECO:0007669"/>
    <property type="project" value="TreeGrafter"/>
</dbReference>
<dbReference type="OrthoDB" id="8954335at2759"/>
<evidence type="ECO:0000259" key="1">
    <source>
        <dbReference type="Pfam" id="PF01926"/>
    </source>
</evidence>
<dbReference type="GO" id="GO:0005525">
    <property type="term" value="F:GTP binding"/>
    <property type="evidence" value="ECO:0007669"/>
    <property type="project" value="InterPro"/>
</dbReference>
<accession>A0A3P8HX67</accession>
<dbReference type="Gene3D" id="3.40.50.300">
    <property type="entry name" value="P-loop containing nucleotide triphosphate hydrolases"/>
    <property type="match status" value="1"/>
</dbReference>
<feature type="domain" description="G" evidence="1">
    <location>
        <begin position="23"/>
        <end position="71"/>
    </location>
</feature>
<dbReference type="SUPFAM" id="SSF52540">
    <property type="entry name" value="P-loop containing nucleoside triphosphate hydrolases"/>
    <property type="match status" value="1"/>
</dbReference>
<dbReference type="GO" id="GO:0005759">
    <property type="term" value="C:mitochondrial matrix"/>
    <property type="evidence" value="ECO:0007669"/>
    <property type="project" value="TreeGrafter"/>
</dbReference>
<evidence type="ECO:0000313" key="2">
    <source>
        <dbReference type="EMBL" id="VDP95390.1"/>
    </source>
</evidence>
<evidence type="ECO:0000313" key="3">
    <source>
        <dbReference type="Proteomes" id="UP000272942"/>
    </source>
</evidence>